<evidence type="ECO:0000256" key="1">
    <source>
        <dbReference type="ARBA" id="ARBA00022737"/>
    </source>
</evidence>
<dbReference type="InterPro" id="IPR056823">
    <property type="entry name" value="TEN-like_YD-shell"/>
</dbReference>
<evidence type="ECO:0000256" key="2">
    <source>
        <dbReference type="SAM" id="MobiDB-lite"/>
    </source>
</evidence>
<dbReference type="Gene3D" id="2.180.10.10">
    <property type="entry name" value="RHS repeat-associated core"/>
    <property type="match status" value="3"/>
</dbReference>
<feature type="domain" description="DUF6531" evidence="4">
    <location>
        <begin position="250"/>
        <end position="316"/>
    </location>
</feature>
<gene>
    <name evidence="6" type="ORF">LTT95_13895</name>
</gene>
<evidence type="ECO:0000259" key="4">
    <source>
        <dbReference type="Pfam" id="PF20148"/>
    </source>
</evidence>
<evidence type="ECO:0000259" key="5">
    <source>
        <dbReference type="Pfam" id="PF25023"/>
    </source>
</evidence>
<dbReference type="Pfam" id="PF05593">
    <property type="entry name" value="RHS_repeat"/>
    <property type="match status" value="2"/>
</dbReference>
<dbReference type="RefSeq" id="WP_232137190.1">
    <property type="nucleotide sequence ID" value="NZ_JAJQKU010000004.1"/>
</dbReference>
<proteinExistence type="predicted"/>
<keyword evidence="3" id="KW-0732">Signal</keyword>
<comment type="caution">
    <text evidence="6">The sequence shown here is derived from an EMBL/GenBank/DDBJ whole genome shotgun (WGS) entry which is preliminary data.</text>
</comment>
<evidence type="ECO:0000313" key="6">
    <source>
        <dbReference type="EMBL" id="MCD9098032.1"/>
    </source>
</evidence>
<dbReference type="NCBIfam" id="TIGR03696">
    <property type="entry name" value="Rhs_assc_core"/>
    <property type="match status" value="1"/>
</dbReference>
<feature type="signal peptide" evidence="3">
    <location>
        <begin position="1"/>
        <end position="23"/>
    </location>
</feature>
<dbReference type="InterPro" id="IPR045351">
    <property type="entry name" value="DUF6531"/>
</dbReference>
<name>A0ABS8UGE2_9GAMM</name>
<evidence type="ECO:0000313" key="7">
    <source>
        <dbReference type="Proteomes" id="UP001430360"/>
    </source>
</evidence>
<dbReference type="Proteomes" id="UP001430360">
    <property type="component" value="Unassembled WGS sequence"/>
</dbReference>
<dbReference type="Pfam" id="PF25023">
    <property type="entry name" value="TEN_YD-shell"/>
    <property type="match status" value="1"/>
</dbReference>
<dbReference type="PANTHER" id="PTHR32305:SF15">
    <property type="entry name" value="PROTEIN RHSA-RELATED"/>
    <property type="match status" value="1"/>
</dbReference>
<evidence type="ECO:0000256" key="3">
    <source>
        <dbReference type="SAM" id="SignalP"/>
    </source>
</evidence>
<dbReference type="Pfam" id="PF20148">
    <property type="entry name" value="DUF6531"/>
    <property type="match status" value="1"/>
</dbReference>
<keyword evidence="7" id="KW-1185">Reference proteome</keyword>
<dbReference type="InterPro" id="IPR031325">
    <property type="entry name" value="RHS_repeat"/>
</dbReference>
<organism evidence="6 7">
    <name type="scientific">Luteimonas fraxinea</name>
    <dbReference type="NCBI Taxonomy" id="2901869"/>
    <lineage>
        <taxon>Bacteria</taxon>
        <taxon>Pseudomonadati</taxon>
        <taxon>Pseudomonadota</taxon>
        <taxon>Gammaproteobacteria</taxon>
        <taxon>Lysobacterales</taxon>
        <taxon>Lysobacteraceae</taxon>
        <taxon>Luteimonas</taxon>
    </lineage>
</organism>
<dbReference type="EMBL" id="JAJQKU010000004">
    <property type="protein sequence ID" value="MCD9098032.1"/>
    <property type="molecule type" value="Genomic_DNA"/>
</dbReference>
<feature type="region of interest" description="Disordered" evidence="2">
    <location>
        <begin position="944"/>
        <end position="968"/>
    </location>
</feature>
<keyword evidence="1" id="KW-0677">Repeat</keyword>
<feature type="chain" id="PRO_5046859814" evidence="3">
    <location>
        <begin position="24"/>
        <end position="1619"/>
    </location>
</feature>
<dbReference type="InterPro" id="IPR022385">
    <property type="entry name" value="Rhs_assc_core"/>
</dbReference>
<protein>
    <submittedName>
        <fullName evidence="6">DUF6531 domain-containing protein</fullName>
    </submittedName>
</protein>
<accession>A0ABS8UGE2</accession>
<dbReference type="NCBIfam" id="TIGR01643">
    <property type="entry name" value="YD_repeat_2x"/>
    <property type="match status" value="3"/>
</dbReference>
<reference evidence="6" key="2">
    <citation type="journal article" date="2022" name="Syst. Appl. Microbiol.">
        <title>Physiological and genomic characterisation of Luteimonas fraxinea sp. nov., a bacterial species associated with trees tolerant to ash dieback.</title>
        <authorList>
            <person name="Ulrich K."/>
            <person name="Becker R."/>
            <person name="Behrendt U."/>
            <person name="Kube M."/>
            <person name="Schneck V."/>
            <person name="Ulrich A."/>
        </authorList>
    </citation>
    <scope>NUCLEOTIDE SEQUENCE</scope>
    <source>
        <strain evidence="6">A1P009</strain>
    </source>
</reference>
<dbReference type="InterPro" id="IPR006530">
    <property type="entry name" value="YD"/>
</dbReference>
<feature type="domain" description="Teneurin-like YD-shell" evidence="5">
    <location>
        <begin position="1144"/>
        <end position="1278"/>
    </location>
</feature>
<dbReference type="InterPro" id="IPR050708">
    <property type="entry name" value="T6SS_VgrG/RHS"/>
</dbReference>
<reference evidence="6" key="1">
    <citation type="submission" date="2021-12" db="EMBL/GenBank/DDBJ databases">
        <authorList>
            <person name="Ulrich A."/>
        </authorList>
    </citation>
    <scope>NUCLEOTIDE SEQUENCE</scope>
    <source>
        <strain evidence="6">A1P009</strain>
    </source>
</reference>
<sequence>MKISSGKTLLMGLLVVCCLPAFAQSAPANNFCYGTACFPTKTAAETAMRQDPNFAGQGQFLRQTSQRIRNATTGLVEFRYQVEAQPAQTVSAAQFDGAAGVLGNGPFGCALAPGQTRWCASEAGVVNGVAERVATHFSSNGDICTVNNNAVTYDYFQNGSIITVSSPAVITFGERGYQSHYTCQNKPPNKFGFYVRVRYLATCAVGFKPMSVVVTQAALTTARMCVPNNSGTAVITGPLQQVASCKASPNPCHPTTGDKSRDEVDFVFAGRPFTRHYHSLNQIQQGTKFATGWSHTYLDRVEAATWGAYLWSSEGTFESFSDSFTSSGYMFGRNSRDTIMQRFFTGAVRFRLTQPDGDIKNFDSNGRLISVTNPQRPEDDVTVNYTQDRIASIVDARGRAIRFSYDSGRLVEVVKPEGMPVRYGYDLNSNLVSVDYGAGAIRQFHYAEPAWVDGAFKNHLTGITSEDGSRYASFGYDAFGRVSSSQLHAGSTITDAVSVAYTSPTTSTLTTANGDVRSFEVDTSLYRRITHTSDGGGSQHSTYDSAGRVVSQTARDGGIKQFGYHDLYVNEIREAVGTSEERRTTILRNPGNRLLTKSVYQSGSGSTGLASATKFVYTSANQIAFSCEVDPAVAGAIGYECGSLSNGPQGVRQTEMRYCDTAGLALGSCAILGQLLWINGPRTDISDTTSIEYYLANHPSCATALAPCPYRKGDFWKSTNALGHVSEVLEYDGAGRPLRVVMPDGQISIYGYNARGWLTRVEQRPSISAGSSASRVTQLEYSSGGSLASVTLPNGARTDYLYDGAQRLVRMTDAKGNSVRYLLDDAGNRVSEEIRDAGGALKRTLSRTFNALGQLTAVADASDNPTDFDYDQMGRLQAITNALGQVNTASYDALGRLKATVADAGGVSAQTQILYDALDQIRRVEDPKGLATLYERNGFGEVTQLDSPDTGISNSSFDEAGNKSSSVDARGQVSSFSYDALNRLTNVSHSGAPALDQRYVYDVVQPSCAPGETNAVGRLTKMEDGSGAAEYCFGAFGALVRKTQTTGARVLQVAFAHTQAGDLHEITYPDGSVVDYVRDIGGEVVEIGAKSPGGARQIVISDIAYAPFGPAVRWAYGNGRVMSRTQDLDYRIKSVIDASPGGLDIRLDYDANGRVSELGRATAAQNGIASFSYDGLGRLTAFRDHATQVPIEEYTYDQTGNRTSISTSSGMAAYTYEAGSHRLITVDGAARTYDAVGNTLSDGVGSTYSYTAANRLESVAAGGSVVGSYQYNGVGERVGTQIGPVSITTVYESDGRWLADFDTAGVPVQQAIWLGDSPVGVLVGSGSSLDRLHYVQSDHLGTPRTLIEPSRDLAVWKWDLSGEAFGNSVPNEDPDNDGASIVFNMRFPGQRYDLASGLAYNYFRDYEPATGRYTQSDPIGLNGGISTYAYSGSNPLAQIDPTGLACQSANGTTYCAYPGGPVFQVPMQPGWRDFNGSELLYHKYEVDRKIGCADPSEVMAQMIANPTPSGNARPATLDGTIRNDASIGPFRGTNFVSSYLTTDLRNGNPLVVNMTSAGSAFDPGYVARTVTDGVAYTYGEGLSPYQTDRLIWVAGFNRAANELIWGQQMRKFIDNCECR</sequence>
<dbReference type="PANTHER" id="PTHR32305">
    <property type="match status" value="1"/>
</dbReference>